<dbReference type="GO" id="GO:0008705">
    <property type="term" value="F:methionine synthase activity"/>
    <property type="evidence" value="ECO:0007669"/>
    <property type="project" value="TreeGrafter"/>
</dbReference>
<gene>
    <name evidence="5" type="primary">mtbC</name>
    <name evidence="5" type="ORF">LELLBOIK_00013</name>
</gene>
<dbReference type="EMBL" id="MT631455">
    <property type="protein sequence ID" value="QNO50898.1"/>
    <property type="molecule type" value="Genomic_DNA"/>
</dbReference>
<dbReference type="GO" id="GO:0046653">
    <property type="term" value="P:tetrahydrofolate metabolic process"/>
    <property type="evidence" value="ECO:0007669"/>
    <property type="project" value="TreeGrafter"/>
</dbReference>
<organism evidence="5">
    <name type="scientific">Candidatus Methanophagaceae archaeon ANME-1 ERB6</name>
    <dbReference type="NCBI Taxonomy" id="2759912"/>
    <lineage>
        <taxon>Archaea</taxon>
        <taxon>Methanobacteriati</taxon>
        <taxon>Methanobacteriota</taxon>
        <taxon>Stenosarchaea group</taxon>
        <taxon>Methanomicrobia</taxon>
        <taxon>Candidatus Methanophagales</taxon>
        <taxon>Candidatus Methanophagaceae</taxon>
    </lineage>
</organism>
<dbReference type="GO" id="GO:0050667">
    <property type="term" value="P:homocysteine metabolic process"/>
    <property type="evidence" value="ECO:0007669"/>
    <property type="project" value="TreeGrafter"/>
</dbReference>
<evidence type="ECO:0000256" key="1">
    <source>
        <dbReference type="ARBA" id="ARBA00010854"/>
    </source>
</evidence>
<dbReference type="GO" id="GO:0031419">
    <property type="term" value="F:cobalamin binding"/>
    <property type="evidence" value="ECO:0007669"/>
    <property type="project" value="InterPro"/>
</dbReference>
<dbReference type="PANTHER" id="PTHR45833:SF1">
    <property type="entry name" value="METHIONINE SYNTHASE"/>
    <property type="match status" value="1"/>
</dbReference>
<protein>
    <submittedName>
        <fullName evidence="5">Dimethylamine corrinoid protein</fullName>
    </submittedName>
</protein>
<dbReference type="InterPro" id="IPR050554">
    <property type="entry name" value="Met_Synthase/Corrinoid"/>
</dbReference>
<keyword evidence="3" id="KW-0170">Cobalt</keyword>
<evidence type="ECO:0000256" key="2">
    <source>
        <dbReference type="ARBA" id="ARBA00022723"/>
    </source>
</evidence>
<evidence type="ECO:0000256" key="3">
    <source>
        <dbReference type="ARBA" id="ARBA00023285"/>
    </source>
</evidence>
<dbReference type="SUPFAM" id="SSF52242">
    <property type="entry name" value="Cobalamin (vitamin B12)-binding domain"/>
    <property type="match status" value="1"/>
</dbReference>
<evidence type="ECO:0000313" key="5">
    <source>
        <dbReference type="EMBL" id="QNO50898.1"/>
    </source>
</evidence>
<name>A0A7G9YSB4_9EURY</name>
<dbReference type="FunFam" id="3.40.50.280:FF:000003">
    <property type="entry name" value="Dimethylamine methyltransferase corrinoid protein"/>
    <property type="match status" value="1"/>
</dbReference>
<proteinExistence type="inferred from homology"/>
<dbReference type="PANTHER" id="PTHR45833">
    <property type="entry name" value="METHIONINE SYNTHASE"/>
    <property type="match status" value="1"/>
</dbReference>
<dbReference type="Pfam" id="PF02310">
    <property type="entry name" value="B12-binding"/>
    <property type="match status" value="1"/>
</dbReference>
<dbReference type="GO" id="GO:0005829">
    <property type="term" value="C:cytosol"/>
    <property type="evidence" value="ECO:0007669"/>
    <property type="project" value="TreeGrafter"/>
</dbReference>
<accession>A0A7G9YSB4</accession>
<dbReference type="InterPro" id="IPR036594">
    <property type="entry name" value="Meth_synthase_dom"/>
</dbReference>
<dbReference type="GO" id="GO:0046872">
    <property type="term" value="F:metal ion binding"/>
    <property type="evidence" value="ECO:0007669"/>
    <property type="project" value="UniProtKB-KW"/>
</dbReference>
<sequence>MEYSILDSLLDVKKQKIEAFCEERLNAGRKAYEITEEMTGGLKEIGRGYKEIYFDAELMVSGWNAKKLLQLLKQPLLQEELKEGVKEQRDKIGKIVIGTVKGDVHDIGKEIVGIMLSAEGFEVIDLGTEVEKSKYAEAVAETEADIVAMSALLTTTREYMAEVIQYFREEGLEVKIMVGGGAVSEDYADEIGADAYGKDAVDAVRKAKELILIG</sequence>
<comment type="similarity">
    <text evidence="1">Belongs to the methylamine corrinoid protein family.</text>
</comment>
<keyword evidence="2" id="KW-0479">Metal-binding</keyword>
<dbReference type="InterPro" id="IPR006158">
    <property type="entry name" value="Cobalamin-bd"/>
</dbReference>
<dbReference type="PROSITE" id="PS51332">
    <property type="entry name" value="B12_BINDING"/>
    <property type="match status" value="1"/>
</dbReference>
<reference evidence="5" key="1">
    <citation type="submission" date="2020-06" db="EMBL/GenBank/DDBJ databases">
        <title>Unique genomic features of the anaerobic methanotrophic archaea.</title>
        <authorList>
            <person name="Chadwick G.L."/>
            <person name="Skennerton C.T."/>
            <person name="Laso-Perez R."/>
            <person name="Leu A.O."/>
            <person name="Speth D.R."/>
            <person name="Yu H."/>
            <person name="Morgan-Lang C."/>
            <person name="Hatzenpichler R."/>
            <person name="Goudeau D."/>
            <person name="Malmstrom R."/>
            <person name="Brazelton W.J."/>
            <person name="Woyke T."/>
            <person name="Hallam S.J."/>
            <person name="Tyson G.W."/>
            <person name="Wegener G."/>
            <person name="Boetius A."/>
            <person name="Orphan V."/>
        </authorList>
    </citation>
    <scope>NUCLEOTIDE SEQUENCE</scope>
</reference>
<dbReference type="AlphaFoldDB" id="A0A7G9YSB4"/>
<evidence type="ECO:0000259" key="4">
    <source>
        <dbReference type="PROSITE" id="PS51332"/>
    </source>
</evidence>
<dbReference type="Gene3D" id="3.40.50.280">
    <property type="entry name" value="Cobalamin-binding domain"/>
    <property type="match status" value="1"/>
</dbReference>
<dbReference type="Gene3D" id="1.10.1240.10">
    <property type="entry name" value="Methionine synthase domain"/>
    <property type="match status" value="1"/>
</dbReference>
<dbReference type="InterPro" id="IPR036724">
    <property type="entry name" value="Cobalamin-bd_sf"/>
</dbReference>
<feature type="domain" description="B12-binding" evidence="4">
    <location>
        <begin position="92"/>
        <end position="214"/>
    </location>
</feature>